<accession>A0A967KGU2</accession>
<sequence length="225" mass="23586">MRFSCGNDLLDIDVNHCIVAGWTGRDPAAIQHHVDELAQIGVAPPSAVPLYYRVSSSLLTQASVIEVVGPGTSGEVEPLLIQQQGALYLGLASDHTDRDLEAHSVALSKQACAKPAATALWRFEGVAGHLDDIMLNSWIREGDGDAWVPYQSGSLGAIRPLADLIEGSGITAAASDSAAAMLCGTLGVSSGGVRSASAFRMELKDPVLDRSITHAYDIVTLPIIA</sequence>
<dbReference type="EMBL" id="JAAQPH010000015">
    <property type="protein sequence ID" value="NIA70621.1"/>
    <property type="molecule type" value="Genomic_DNA"/>
</dbReference>
<dbReference type="AlphaFoldDB" id="A0A967KGU2"/>
<dbReference type="InterPro" id="IPR021269">
    <property type="entry name" value="DUF2848"/>
</dbReference>
<evidence type="ECO:0000313" key="2">
    <source>
        <dbReference type="Proteomes" id="UP000761264"/>
    </source>
</evidence>
<reference evidence="1" key="1">
    <citation type="submission" date="2020-03" db="EMBL/GenBank/DDBJ databases">
        <title>Genome of Pelagibius litoralis DSM 21314T.</title>
        <authorList>
            <person name="Wang G."/>
        </authorList>
    </citation>
    <scope>NUCLEOTIDE SEQUENCE</scope>
    <source>
        <strain evidence="1">DSM 21314</strain>
    </source>
</reference>
<keyword evidence="2" id="KW-1185">Reference proteome</keyword>
<protein>
    <submittedName>
        <fullName evidence="1">DUF2848 domain-containing protein</fullName>
    </submittedName>
</protein>
<name>A0A967KGU2_9PROT</name>
<organism evidence="1 2">
    <name type="scientific">Pelagibius litoralis</name>
    <dbReference type="NCBI Taxonomy" id="374515"/>
    <lineage>
        <taxon>Bacteria</taxon>
        <taxon>Pseudomonadati</taxon>
        <taxon>Pseudomonadota</taxon>
        <taxon>Alphaproteobacteria</taxon>
        <taxon>Rhodospirillales</taxon>
        <taxon>Rhodovibrionaceae</taxon>
        <taxon>Pelagibius</taxon>
    </lineage>
</organism>
<evidence type="ECO:0000313" key="1">
    <source>
        <dbReference type="EMBL" id="NIA70621.1"/>
    </source>
</evidence>
<gene>
    <name evidence="1" type="ORF">HBA54_18650</name>
</gene>
<dbReference type="Proteomes" id="UP000761264">
    <property type="component" value="Unassembled WGS sequence"/>
</dbReference>
<dbReference type="Pfam" id="PF11010">
    <property type="entry name" value="DUF2848"/>
    <property type="match status" value="1"/>
</dbReference>
<dbReference type="RefSeq" id="WP_167227411.1">
    <property type="nucleotide sequence ID" value="NZ_JAAQPH010000015.1"/>
</dbReference>
<comment type="caution">
    <text evidence="1">The sequence shown here is derived from an EMBL/GenBank/DDBJ whole genome shotgun (WGS) entry which is preliminary data.</text>
</comment>
<proteinExistence type="predicted"/>